<evidence type="ECO:0000313" key="1">
    <source>
        <dbReference type="EMBL" id="AYK14880.1"/>
    </source>
</evidence>
<keyword evidence="2" id="KW-1185">Reference proteome</keyword>
<dbReference type="Proteomes" id="UP000053087">
    <property type="component" value="Chromosome"/>
</dbReference>
<protein>
    <submittedName>
        <fullName evidence="1">Uncharacterized protein</fullName>
    </submittedName>
</protein>
<evidence type="ECO:0000313" key="2">
    <source>
        <dbReference type="Proteomes" id="UP000053087"/>
    </source>
</evidence>
<reference evidence="1 2" key="1">
    <citation type="journal article" date="2016" name="Int. J. Syst. Evol. Microbiol.">
        <title>Methanosarcina flavescens sp. nov., a methanogenic archaeon isolated from a full-scale anaerobic digester.</title>
        <authorList>
            <person name="Kern T."/>
            <person name="Fischer M.A."/>
            <person name="Deppenmeier U."/>
            <person name="Schmitz R.A."/>
            <person name="Rother M."/>
        </authorList>
    </citation>
    <scope>NUCLEOTIDE SEQUENCE [LARGE SCALE GENOMIC DNA]</scope>
    <source>
        <strain evidence="1 2">E03.2</strain>
    </source>
</reference>
<gene>
    <name evidence="1" type="ORF">AOB57_006450</name>
</gene>
<proteinExistence type="predicted"/>
<dbReference type="KEGG" id="mfz:AOB57_006450"/>
<dbReference type="EMBL" id="CP032683">
    <property type="protein sequence ID" value="AYK14880.1"/>
    <property type="molecule type" value="Genomic_DNA"/>
</dbReference>
<accession>A0A660HRH6</accession>
<name>A0A660HRH6_9EURY</name>
<dbReference type="AlphaFoldDB" id="A0A660HRH6"/>
<sequence length="62" mass="7326">MSAVKEIRFLIIYCKISRSVEILNFTQATYTYFLFKLYSKILAFIDMYAGLLKLKFALFPDN</sequence>
<organism evidence="1 2">
    <name type="scientific">Methanosarcina flavescens</name>
    <dbReference type="NCBI Taxonomy" id="1715806"/>
    <lineage>
        <taxon>Archaea</taxon>
        <taxon>Methanobacteriati</taxon>
        <taxon>Methanobacteriota</taxon>
        <taxon>Stenosarchaea group</taxon>
        <taxon>Methanomicrobia</taxon>
        <taxon>Methanosarcinales</taxon>
        <taxon>Methanosarcinaceae</taxon>
        <taxon>Methanosarcina</taxon>
    </lineage>
</organism>